<proteinExistence type="predicted"/>
<dbReference type="OrthoDB" id="7204167at2"/>
<dbReference type="Proteomes" id="UP000244496">
    <property type="component" value="Chromosome"/>
</dbReference>
<dbReference type="AlphaFoldDB" id="A0A2S0UKK4"/>
<dbReference type="Gene3D" id="3.10.129.10">
    <property type="entry name" value="Hotdog Thioesterase"/>
    <property type="match status" value="1"/>
</dbReference>
<dbReference type="Pfam" id="PF13279">
    <property type="entry name" value="4HBT_2"/>
    <property type="match status" value="1"/>
</dbReference>
<dbReference type="EMBL" id="CP028918">
    <property type="protein sequence ID" value="AWB48333.1"/>
    <property type="molecule type" value="Genomic_DNA"/>
</dbReference>
<dbReference type="SUPFAM" id="SSF54637">
    <property type="entry name" value="Thioesterase/thiol ester dehydrase-isomerase"/>
    <property type="match status" value="1"/>
</dbReference>
<reference evidence="1 2" key="1">
    <citation type="submission" date="2018-04" db="EMBL/GenBank/DDBJ databases">
        <title>Genome sequencing of Gemmobacter.</title>
        <authorList>
            <person name="Yi H."/>
            <person name="Baek M.-G."/>
        </authorList>
    </citation>
    <scope>NUCLEOTIDE SEQUENCE [LARGE SCALE GENOMIC DNA]</scope>
    <source>
        <strain evidence="1 2">HYN0069</strain>
    </source>
</reference>
<protein>
    <submittedName>
        <fullName evidence="1">Thioesterase</fullName>
    </submittedName>
</protein>
<evidence type="ECO:0000313" key="1">
    <source>
        <dbReference type="EMBL" id="AWB48333.1"/>
    </source>
</evidence>
<sequence>MTYSRQIRVEFNHCDPAGIVFYPRYYEMTNSTVENFFRDQIGWPFEAMMAQGIGVPTVRIETDFRAPSRLGDLLDWTLDLTRLGHASATLRLTATCGGQERLVVTLTLVWLGPDHRPAPWPETVRPRLAAHLQETP</sequence>
<dbReference type="InterPro" id="IPR029069">
    <property type="entry name" value="HotDog_dom_sf"/>
</dbReference>
<gene>
    <name evidence="1" type="ORF">HYN69_07225</name>
</gene>
<accession>A0A2S0UKK4</accession>
<name>A0A2S0UKK4_9RHOB</name>
<dbReference type="KEGG" id="geh:HYN69_07225"/>
<evidence type="ECO:0000313" key="2">
    <source>
        <dbReference type="Proteomes" id="UP000244496"/>
    </source>
</evidence>
<keyword evidence="2" id="KW-1185">Reference proteome</keyword>
<dbReference type="RefSeq" id="WP_108435152.1">
    <property type="nucleotide sequence ID" value="NZ_CP028918.1"/>
</dbReference>
<organism evidence="1 2">
    <name type="scientific">Paragemmobacter aquarius</name>
    <dbReference type="NCBI Taxonomy" id="2169400"/>
    <lineage>
        <taxon>Bacteria</taxon>
        <taxon>Pseudomonadati</taxon>
        <taxon>Pseudomonadota</taxon>
        <taxon>Alphaproteobacteria</taxon>
        <taxon>Rhodobacterales</taxon>
        <taxon>Paracoccaceae</taxon>
        <taxon>Paragemmobacter</taxon>
    </lineage>
</organism>
<dbReference type="CDD" id="cd00586">
    <property type="entry name" value="4HBT"/>
    <property type="match status" value="1"/>
</dbReference>